<evidence type="ECO:0000256" key="7">
    <source>
        <dbReference type="ARBA" id="ARBA00023040"/>
    </source>
</evidence>
<dbReference type="Pfam" id="PF13853">
    <property type="entry name" value="7tm_4"/>
    <property type="match status" value="1"/>
</dbReference>
<dbReference type="InterPro" id="IPR050939">
    <property type="entry name" value="Olfactory_GPCR1"/>
</dbReference>
<dbReference type="PROSITE" id="PS00237">
    <property type="entry name" value="G_PROTEIN_RECEP_F1_1"/>
    <property type="match status" value="1"/>
</dbReference>
<evidence type="ECO:0000313" key="16">
    <source>
        <dbReference type="Proteomes" id="UP000186698"/>
    </source>
</evidence>
<dbReference type="Proteomes" id="UP000186698">
    <property type="component" value="Chromosome 1L"/>
</dbReference>
<keyword evidence="2 14" id="KW-1003">Cell membrane</keyword>
<feature type="transmembrane region" description="Helical" evidence="14">
    <location>
        <begin position="116"/>
        <end position="140"/>
    </location>
</feature>
<name>A0A1L8I034_XENLA</name>
<dbReference type="PANTHER" id="PTHR24242:SF393">
    <property type="entry name" value="OLFACTORY RECEPTOR"/>
    <property type="match status" value="1"/>
</dbReference>
<keyword evidence="16" id="KW-1185">Reference proteome</keyword>
<evidence type="ECO:0000256" key="4">
    <source>
        <dbReference type="ARBA" id="ARBA00022692"/>
    </source>
</evidence>
<comment type="subcellular location">
    <subcellularLocation>
        <location evidence="1 14">Cell membrane</location>
        <topology evidence="1 14">Multi-pass membrane protein</topology>
    </subcellularLocation>
</comment>
<dbReference type="OMA" id="CTATECY"/>
<feature type="transmembrane region" description="Helical" evidence="14">
    <location>
        <begin position="172"/>
        <end position="198"/>
    </location>
</feature>
<keyword evidence="3 14" id="KW-0716">Sensory transduction</keyword>
<reference evidence="17" key="1">
    <citation type="submission" date="2025-08" db="UniProtKB">
        <authorList>
            <consortium name="RefSeq"/>
        </authorList>
    </citation>
    <scope>IDENTIFICATION</scope>
    <source>
        <strain evidence="17">J_2021</strain>
        <tissue evidence="17">Erythrocytes</tissue>
    </source>
</reference>
<evidence type="ECO:0000256" key="3">
    <source>
        <dbReference type="ARBA" id="ARBA00022606"/>
    </source>
</evidence>
<keyword evidence="7 13" id="KW-0297">G-protein coupled receptor</keyword>
<feature type="transmembrane region" description="Helical" evidence="14">
    <location>
        <begin position="6"/>
        <end position="23"/>
    </location>
</feature>
<evidence type="ECO:0000256" key="13">
    <source>
        <dbReference type="RuleBase" id="RU000688"/>
    </source>
</evidence>
<evidence type="ECO:0000256" key="6">
    <source>
        <dbReference type="ARBA" id="ARBA00022989"/>
    </source>
</evidence>
<dbReference type="KEGG" id="xla:108695653"/>
<keyword evidence="4 13" id="KW-0812">Transmembrane</keyword>
<evidence type="ECO:0000259" key="15">
    <source>
        <dbReference type="PROSITE" id="PS50262"/>
    </source>
</evidence>
<evidence type="ECO:0000256" key="8">
    <source>
        <dbReference type="ARBA" id="ARBA00023136"/>
    </source>
</evidence>
<accession>A0A1L8I034</accession>
<dbReference type="GO" id="GO:0004984">
    <property type="term" value="F:olfactory receptor activity"/>
    <property type="evidence" value="ECO:0000318"/>
    <property type="project" value="GO_Central"/>
</dbReference>
<dbReference type="PANTHER" id="PTHR24242">
    <property type="entry name" value="G-PROTEIN COUPLED RECEPTOR"/>
    <property type="match status" value="1"/>
</dbReference>
<keyword evidence="5 14" id="KW-0552">Olfaction</keyword>
<keyword evidence="8 14" id="KW-0472">Membrane</keyword>
<dbReference type="FunFam" id="1.20.1070.10:FF:000010">
    <property type="entry name" value="Olfactory receptor"/>
    <property type="match status" value="1"/>
</dbReference>
<protein>
    <recommendedName>
        <fullName evidence="14">Olfactory receptor</fullName>
    </recommendedName>
</protein>
<evidence type="ECO:0000256" key="11">
    <source>
        <dbReference type="ARBA" id="ARBA00023180"/>
    </source>
</evidence>
<evidence type="ECO:0000256" key="12">
    <source>
        <dbReference type="ARBA" id="ARBA00023224"/>
    </source>
</evidence>
<dbReference type="PRINTS" id="PR00245">
    <property type="entry name" value="OLFACTORYR"/>
</dbReference>
<dbReference type="PROSITE" id="PS50262">
    <property type="entry name" value="G_PROTEIN_RECEP_F1_2"/>
    <property type="match status" value="1"/>
</dbReference>
<dbReference type="InterPro" id="IPR017452">
    <property type="entry name" value="GPCR_Rhodpsn_7TM"/>
</dbReference>
<dbReference type="GO" id="GO:0005886">
    <property type="term" value="C:plasma membrane"/>
    <property type="evidence" value="ECO:0000318"/>
    <property type="project" value="GO_Central"/>
</dbReference>
<dbReference type="PRINTS" id="PR00237">
    <property type="entry name" value="GPCRRHODOPSN"/>
</dbReference>
<evidence type="ECO:0000256" key="5">
    <source>
        <dbReference type="ARBA" id="ARBA00022725"/>
    </source>
</evidence>
<keyword evidence="10 13" id="KW-0675">Receptor</keyword>
<dbReference type="GO" id="GO:0004930">
    <property type="term" value="F:G protein-coupled receptor activity"/>
    <property type="evidence" value="ECO:0007669"/>
    <property type="project" value="UniProtKB-KW"/>
</dbReference>
<dbReference type="GO" id="GO:0050911">
    <property type="term" value="P:detection of chemical stimulus involved in sensory perception of smell"/>
    <property type="evidence" value="ECO:0000318"/>
    <property type="project" value="GO_Central"/>
</dbReference>
<dbReference type="AlphaFoldDB" id="A0A1L8I034"/>
<evidence type="ECO:0000256" key="9">
    <source>
        <dbReference type="ARBA" id="ARBA00023157"/>
    </source>
</evidence>
<feature type="transmembrane region" description="Helical" evidence="14">
    <location>
        <begin position="245"/>
        <end position="264"/>
    </location>
</feature>
<dbReference type="SUPFAM" id="SSF81321">
    <property type="entry name" value="Family A G protein-coupled receptor-like"/>
    <property type="match status" value="1"/>
</dbReference>
<keyword evidence="11" id="KW-0325">Glycoprotein</keyword>
<dbReference type="InterPro" id="IPR000725">
    <property type="entry name" value="Olfact_rcpt"/>
</dbReference>
<dbReference type="InterPro" id="IPR000276">
    <property type="entry name" value="GPCR_Rhodpsn"/>
</dbReference>
<evidence type="ECO:0000256" key="2">
    <source>
        <dbReference type="ARBA" id="ARBA00022475"/>
    </source>
</evidence>
<comment type="similarity">
    <text evidence="13">Belongs to the G-protein coupled receptor 1 family.</text>
</comment>
<gene>
    <name evidence="17" type="primary">LOC108695653</name>
</gene>
<evidence type="ECO:0000256" key="10">
    <source>
        <dbReference type="ARBA" id="ARBA00023170"/>
    </source>
</evidence>
<evidence type="ECO:0000256" key="14">
    <source>
        <dbReference type="RuleBase" id="RU363047"/>
    </source>
</evidence>
<keyword evidence="6 14" id="KW-1133">Transmembrane helix</keyword>
<dbReference type="OrthoDB" id="9444602at2759"/>
<feature type="transmembrane region" description="Helical" evidence="14">
    <location>
        <begin position="210"/>
        <end position="233"/>
    </location>
</feature>
<evidence type="ECO:0000256" key="1">
    <source>
        <dbReference type="ARBA" id="ARBA00004651"/>
    </source>
</evidence>
<feature type="domain" description="G-protein coupled receptors family 1 profile" evidence="15">
    <location>
        <begin position="13"/>
        <end position="262"/>
    </location>
</feature>
<dbReference type="PaxDb" id="8355-A0A1L8I034"/>
<keyword evidence="9" id="KW-1015">Disulfide bond</keyword>
<dbReference type="Gene3D" id="1.20.1070.10">
    <property type="entry name" value="Rhodopsin 7-helix transmembrane proteins"/>
    <property type="match status" value="1"/>
</dbReference>
<dbReference type="GeneID" id="108695653"/>
<proteinExistence type="inferred from homology"/>
<keyword evidence="12 13" id="KW-0807">Transducer</keyword>
<dbReference type="RefSeq" id="XP_018079967.2">
    <property type="nucleotide sequence ID" value="XM_018224478.2"/>
</dbReference>
<organism evidence="16 17">
    <name type="scientific">Xenopus laevis</name>
    <name type="common">African clawed frog</name>
    <dbReference type="NCBI Taxonomy" id="8355"/>
    <lineage>
        <taxon>Eukaryota</taxon>
        <taxon>Metazoa</taxon>
        <taxon>Chordata</taxon>
        <taxon>Craniata</taxon>
        <taxon>Vertebrata</taxon>
        <taxon>Euteleostomi</taxon>
        <taxon>Amphibia</taxon>
        <taxon>Batrachia</taxon>
        <taxon>Anura</taxon>
        <taxon>Pipoidea</taxon>
        <taxon>Pipidae</taxon>
        <taxon>Xenopodinae</taxon>
        <taxon>Xenopus</taxon>
        <taxon>Xenopus</taxon>
    </lineage>
</organism>
<sequence>MVVLLIYVVIITGNLLVVSVVFSDSRLHSPMYFFLAHLSSSEIIFTTNILPNFLNVLWEDGGKMSVYGCFTQFYLCGSLPATECFLLTVMSYDRYVAICKPLHYASIMKFSFCRQIAACCWIGGFISMMTTLILVCQLHFCGLHFIDHFFCDFAPILELSCSDTSAVKLETFIFTSSVTLFPFMFITGTYIAIIITVVNMRSSTGRRKSFSTCSSHLAIVSLYYGTLITVYVIPTRGKSKIVNKVVSLMYSIVTPLLNPIIYSLRNKKIKTALRNVISN</sequence>
<evidence type="ECO:0000313" key="17">
    <source>
        <dbReference type="RefSeq" id="XP_018079967.2"/>
    </source>
</evidence>